<dbReference type="InterPro" id="IPR000971">
    <property type="entry name" value="Globin"/>
</dbReference>
<organism evidence="7 8">
    <name type="scientific">Pelagibius litoralis</name>
    <dbReference type="NCBI Taxonomy" id="374515"/>
    <lineage>
        <taxon>Bacteria</taxon>
        <taxon>Pseudomonadati</taxon>
        <taxon>Pseudomonadota</taxon>
        <taxon>Alphaproteobacteria</taxon>
        <taxon>Rhodospirillales</taxon>
        <taxon>Rhodovibrionaceae</taxon>
        <taxon>Pelagibius</taxon>
    </lineage>
</organism>
<dbReference type="GO" id="GO:0071949">
    <property type="term" value="F:FAD binding"/>
    <property type="evidence" value="ECO:0007669"/>
    <property type="project" value="TreeGrafter"/>
</dbReference>
<dbReference type="PROSITE" id="PS01033">
    <property type="entry name" value="GLOBIN"/>
    <property type="match status" value="1"/>
</dbReference>
<feature type="domain" description="Globin" evidence="6">
    <location>
        <begin position="1"/>
        <end position="135"/>
    </location>
</feature>
<keyword evidence="2 5" id="KW-0561">Oxygen transport</keyword>
<evidence type="ECO:0000256" key="3">
    <source>
        <dbReference type="ARBA" id="ARBA00022723"/>
    </source>
</evidence>
<name>A0A967KAU0_9PROT</name>
<evidence type="ECO:0000256" key="5">
    <source>
        <dbReference type="RuleBase" id="RU000356"/>
    </source>
</evidence>
<keyword evidence="1 5" id="KW-0349">Heme</keyword>
<evidence type="ECO:0000259" key="6">
    <source>
        <dbReference type="PROSITE" id="PS01033"/>
    </source>
</evidence>
<dbReference type="PRINTS" id="PR01907">
    <property type="entry name" value="WORMGLOBIN"/>
</dbReference>
<dbReference type="GO" id="GO:0019825">
    <property type="term" value="F:oxygen binding"/>
    <property type="evidence" value="ECO:0007669"/>
    <property type="project" value="InterPro"/>
</dbReference>
<keyword evidence="7" id="KW-0675">Receptor</keyword>
<evidence type="ECO:0000313" key="8">
    <source>
        <dbReference type="Proteomes" id="UP000761264"/>
    </source>
</evidence>
<dbReference type="GO" id="GO:0008941">
    <property type="term" value="F:nitric oxide dioxygenase NAD(P)H activity"/>
    <property type="evidence" value="ECO:0007669"/>
    <property type="project" value="TreeGrafter"/>
</dbReference>
<sequence length="146" mass="16286">MTPRQKDIIHETWQCVIPIGDTAAKLFYDRLFEIDSSLKPLFANTDLSQQRMKLLKSLNDIVDSIDNLEALLPEVQALGRRHLAYGVRDENYDTVGAALLWTLEQGLGEAWSEEAAEAWAAAYALIAEVMVDATRQPDEAIARAAL</sequence>
<keyword evidence="4" id="KW-0408">Iron</keyword>
<dbReference type="InterPro" id="IPR009050">
    <property type="entry name" value="Globin-like_sf"/>
</dbReference>
<keyword evidence="3" id="KW-0479">Metal-binding</keyword>
<dbReference type="GO" id="GO:0020037">
    <property type="term" value="F:heme binding"/>
    <property type="evidence" value="ECO:0007669"/>
    <property type="project" value="InterPro"/>
</dbReference>
<dbReference type="SUPFAM" id="SSF46458">
    <property type="entry name" value="Globin-like"/>
    <property type="match status" value="1"/>
</dbReference>
<protein>
    <submittedName>
        <fullName evidence="7">Hemin receptor</fullName>
    </submittedName>
</protein>
<dbReference type="GO" id="GO:0005344">
    <property type="term" value="F:oxygen carrier activity"/>
    <property type="evidence" value="ECO:0007669"/>
    <property type="project" value="UniProtKB-KW"/>
</dbReference>
<dbReference type="GO" id="GO:0046872">
    <property type="term" value="F:metal ion binding"/>
    <property type="evidence" value="ECO:0007669"/>
    <property type="project" value="UniProtKB-KW"/>
</dbReference>
<dbReference type="Pfam" id="PF00042">
    <property type="entry name" value="Globin"/>
    <property type="match status" value="1"/>
</dbReference>
<dbReference type="InterPro" id="IPR012292">
    <property type="entry name" value="Globin/Proto"/>
</dbReference>
<dbReference type="GO" id="GO:0071500">
    <property type="term" value="P:cellular response to nitrosative stress"/>
    <property type="evidence" value="ECO:0007669"/>
    <property type="project" value="TreeGrafter"/>
</dbReference>
<dbReference type="Proteomes" id="UP000761264">
    <property type="component" value="Unassembled WGS sequence"/>
</dbReference>
<dbReference type="RefSeq" id="WP_167227527.1">
    <property type="nucleotide sequence ID" value="NZ_JAAQPH010000015.1"/>
</dbReference>
<reference evidence="7" key="1">
    <citation type="submission" date="2020-03" db="EMBL/GenBank/DDBJ databases">
        <title>Genome of Pelagibius litoralis DSM 21314T.</title>
        <authorList>
            <person name="Wang G."/>
        </authorList>
    </citation>
    <scope>NUCLEOTIDE SEQUENCE</scope>
    <source>
        <strain evidence="7">DSM 21314</strain>
    </source>
</reference>
<comment type="caution">
    <text evidence="7">The sequence shown here is derived from an EMBL/GenBank/DDBJ whole genome shotgun (WGS) entry which is preliminary data.</text>
</comment>
<dbReference type="EMBL" id="JAAQPH010000015">
    <property type="protein sequence ID" value="NIA70677.1"/>
    <property type="molecule type" value="Genomic_DNA"/>
</dbReference>
<evidence type="ECO:0000256" key="2">
    <source>
        <dbReference type="ARBA" id="ARBA00022621"/>
    </source>
</evidence>
<dbReference type="PANTHER" id="PTHR43396">
    <property type="entry name" value="FLAVOHEMOPROTEIN"/>
    <property type="match status" value="1"/>
</dbReference>
<accession>A0A967KAU0</accession>
<dbReference type="Gene3D" id="1.10.490.10">
    <property type="entry name" value="Globins"/>
    <property type="match status" value="1"/>
</dbReference>
<evidence type="ECO:0000313" key="7">
    <source>
        <dbReference type="EMBL" id="NIA70677.1"/>
    </source>
</evidence>
<comment type="similarity">
    <text evidence="5">Belongs to the globin family.</text>
</comment>
<dbReference type="GO" id="GO:0046210">
    <property type="term" value="P:nitric oxide catabolic process"/>
    <property type="evidence" value="ECO:0007669"/>
    <property type="project" value="TreeGrafter"/>
</dbReference>
<keyword evidence="5" id="KW-0813">Transport</keyword>
<keyword evidence="8" id="KW-1185">Reference proteome</keyword>
<evidence type="ECO:0000256" key="1">
    <source>
        <dbReference type="ARBA" id="ARBA00022617"/>
    </source>
</evidence>
<evidence type="ECO:0000256" key="4">
    <source>
        <dbReference type="ARBA" id="ARBA00023004"/>
    </source>
</evidence>
<dbReference type="PANTHER" id="PTHR43396:SF3">
    <property type="entry name" value="FLAVOHEMOPROTEIN"/>
    <property type="match status" value="1"/>
</dbReference>
<proteinExistence type="inferred from homology"/>
<gene>
    <name evidence="7" type="ORF">HBA54_18935</name>
</gene>
<dbReference type="AlphaFoldDB" id="A0A967KAU0"/>